<name>A0AA35XB95_GEOBA</name>
<reference evidence="1" key="1">
    <citation type="submission" date="2023-03" db="EMBL/GenBank/DDBJ databases">
        <authorList>
            <person name="Steffen K."/>
            <person name="Cardenas P."/>
        </authorList>
    </citation>
    <scope>NUCLEOTIDE SEQUENCE</scope>
</reference>
<feature type="non-terminal residue" evidence="1">
    <location>
        <position position="1"/>
    </location>
</feature>
<sequence length="82" mass="9597">RIVILNQQWRHTETEAPFWLQYNIQNVNYGTWIAGSSIMLPPTMFHGENLLRASHKPLVKHFSFESFTLAINVKQKSGAYRH</sequence>
<comment type="caution">
    <text evidence="1">The sequence shown here is derived from an EMBL/GenBank/DDBJ whole genome shotgun (WGS) entry which is preliminary data.</text>
</comment>
<proteinExistence type="predicted"/>
<keyword evidence="2" id="KW-1185">Reference proteome</keyword>
<protein>
    <submittedName>
        <fullName evidence="1">Uncharacterized protein</fullName>
    </submittedName>
</protein>
<organism evidence="1 2">
    <name type="scientific">Geodia barretti</name>
    <name type="common">Barrett's horny sponge</name>
    <dbReference type="NCBI Taxonomy" id="519541"/>
    <lineage>
        <taxon>Eukaryota</taxon>
        <taxon>Metazoa</taxon>
        <taxon>Porifera</taxon>
        <taxon>Demospongiae</taxon>
        <taxon>Heteroscleromorpha</taxon>
        <taxon>Tetractinellida</taxon>
        <taxon>Astrophorina</taxon>
        <taxon>Geodiidae</taxon>
        <taxon>Geodia</taxon>
    </lineage>
</organism>
<dbReference type="Proteomes" id="UP001174909">
    <property type="component" value="Unassembled WGS sequence"/>
</dbReference>
<accession>A0AA35XB95</accession>
<gene>
    <name evidence="1" type="ORF">GBAR_LOCUS25499</name>
</gene>
<evidence type="ECO:0000313" key="1">
    <source>
        <dbReference type="EMBL" id="CAI8046136.1"/>
    </source>
</evidence>
<evidence type="ECO:0000313" key="2">
    <source>
        <dbReference type="Proteomes" id="UP001174909"/>
    </source>
</evidence>
<dbReference type="EMBL" id="CASHTH010003536">
    <property type="protein sequence ID" value="CAI8046136.1"/>
    <property type="molecule type" value="Genomic_DNA"/>
</dbReference>
<dbReference type="AlphaFoldDB" id="A0AA35XB95"/>
<feature type="non-terminal residue" evidence="1">
    <location>
        <position position="82"/>
    </location>
</feature>